<reference evidence="1" key="1">
    <citation type="submission" date="2021-10" db="EMBL/GenBank/DDBJ databases">
        <title>Melipona bicolor Genome sequencing and assembly.</title>
        <authorList>
            <person name="Araujo N.S."/>
            <person name="Arias M.C."/>
        </authorList>
    </citation>
    <scope>NUCLEOTIDE SEQUENCE</scope>
    <source>
        <strain evidence="1">USP_2M_L1-L4_2017</strain>
        <tissue evidence="1">Whole body</tissue>
    </source>
</reference>
<evidence type="ECO:0000313" key="1">
    <source>
        <dbReference type="EMBL" id="KAK1128596.1"/>
    </source>
</evidence>
<dbReference type="Proteomes" id="UP001177670">
    <property type="component" value="Unassembled WGS sequence"/>
</dbReference>
<proteinExistence type="predicted"/>
<comment type="caution">
    <text evidence="1">The sequence shown here is derived from an EMBL/GenBank/DDBJ whole genome shotgun (WGS) entry which is preliminary data.</text>
</comment>
<accession>A0AA40KQ33</accession>
<gene>
    <name evidence="1" type="ORF">K0M31_003054</name>
</gene>
<dbReference type="EMBL" id="JAHYIQ010000010">
    <property type="protein sequence ID" value="KAK1128596.1"/>
    <property type="molecule type" value="Genomic_DNA"/>
</dbReference>
<keyword evidence="2" id="KW-1185">Reference proteome</keyword>
<name>A0AA40KQ33_9HYME</name>
<sequence>MSYLCDKPSWLGIGCLAIETVCKSNIKAANPGFGNSMNRDPGNKGPEYNMYRACGVWSTVKCSP</sequence>
<evidence type="ECO:0000313" key="2">
    <source>
        <dbReference type="Proteomes" id="UP001177670"/>
    </source>
</evidence>
<dbReference type="AlphaFoldDB" id="A0AA40KQ33"/>
<organism evidence="1 2">
    <name type="scientific">Melipona bicolor</name>
    <dbReference type="NCBI Taxonomy" id="60889"/>
    <lineage>
        <taxon>Eukaryota</taxon>
        <taxon>Metazoa</taxon>
        <taxon>Ecdysozoa</taxon>
        <taxon>Arthropoda</taxon>
        <taxon>Hexapoda</taxon>
        <taxon>Insecta</taxon>
        <taxon>Pterygota</taxon>
        <taxon>Neoptera</taxon>
        <taxon>Endopterygota</taxon>
        <taxon>Hymenoptera</taxon>
        <taxon>Apocrita</taxon>
        <taxon>Aculeata</taxon>
        <taxon>Apoidea</taxon>
        <taxon>Anthophila</taxon>
        <taxon>Apidae</taxon>
        <taxon>Melipona</taxon>
    </lineage>
</organism>
<protein>
    <submittedName>
        <fullName evidence="1">Uncharacterized protein</fullName>
    </submittedName>
</protein>